<keyword evidence="1" id="KW-0472">Membrane</keyword>
<reference evidence="2 3" key="1">
    <citation type="submission" date="2018-08" db="EMBL/GenBank/DDBJ databases">
        <title>A genome reference for cultivated species of the human gut microbiota.</title>
        <authorList>
            <person name="Zou Y."/>
            <person name="Xue W."/>
            <person name="Luo G."/>
        </authorList>
    </citation>
    <scope>NUCLEOTIDE SEQUENCE [LARGE SCALE GENOMIC DNA]</scope>
    <source>
        <strain evidence="2 3">AF28-15</strain>
    </source>
</reference>
<dbReference type="Proteomes" id="UP000283738">
    <property type="component" value="Unassembled WGS sequence"/>
</dbReference>
<dbReference type="RefSeq" id="WP_118110371.1">
    <property type="nucleotide sequence ID" value="NZ_JBBNGM010000005.1"/>
</dbReference>
<dbReference type="AlphaFoldDB" id="A0A412B6A0"/>
<gene>
    <name evidence="2" type="ORF">DWY96_09815</name>
</gene>
<sequence length="180" mass="19878">MSKKLPKRYVNEKAVKRALGIDSFRNVSKDKIMEFASLIPYMDKDVAIAIINQFPVYADFGKATIEQYTQACSNILEKNKESQMAVINGYQTILDALAKRIEKENISEIERKSITEDMIAVADKIAEADLQNKNFLERMGTKLLWAVGIGFAAIGAGIGIHSAFGGGDSLPQVSGDEEDR</sequence>
<feature type="transmembrane region" description="Helical" evidence="1">
    <location>
        <begin position="143"/>
        <end position="164"/>
    </location>
</feature>
<protein>
    <submittedName>
        <fullName evidence="2">Uncharacterized protein</fullName>
    </submittedName>
</protein>
<keyword evidence="1" id="KW-0812">Transmembrane</keyword>
<name>A0A412B6A0_9FIRM</name>
<evidence type="ECO:0000313" key="3">
    <source>
        <dbReference type="Proteomes" id="UP000283738"/>
    </source>
</evidence>
<accession>A0A412B6A0</accession>
<keyword evidence="1" id="KW-1133">Transmembrane helix</keyword>
<proteinExistence type="predicted"/>
<comment type="caution">
    <text evidence="2">The sequence shown here is derived from an EMBL/GenBank/DDBJ whole genome shotgun (WGS) entry which is preliminary data.</text>
</comment>
<evidence type="ECO:0000313" key="2">
    <source>
        <dbReference type="EMBL" id="RGQ48377.1"/>
    </source>
</evidence>
<organism evidence="2 3">
    <name type="scientific">Roseburia inulinivorans</name>
    <dbReference type="NCBI Taxonomy" id="360807"/>
    <lineage>
        <taxon>Bacteria</taxon>
        <taxon>Bacillati</taxon>
        <taxon>Bacillota</taxon>
        <taxon>Clostridia</taxon>
        <taxon>Lachnospirales</taxon>
        <taxon>Lachnospiraceae</taxon>
        <taxon>Roseburia</taxon>
    </lineage>
</organism>
<evidence type="ECO:0000256" key="1">
    <source>
        <dbReference type="SAM" id="Phobius"/>
    </source>
</evidence>
<dbReference type="EMBL" id="QRTF01000020">
    <property type="protein sequence ID" value="RGQ48377.1"/>
    <property type="molecule type" value="Genomic_DNA"/>
</dbReference>